<evidence type="ECO:0000313" key="3">
    <source>
        <dbReference type="Proteomes" id="UP001388366"/>
    </source>
</evidence>
<feature type="transmembrane region" description="Helical" evidence="1">
    <location>
        <begin position="12"/>
        <end position="29"/>
    </location>
</feature>
<protein>
    <submittedName>
        <fullName evidence="2">Uncharacterized protein</fullName>
    </submittedName>
</protein>
<dbReference type="RefSeq" id="WP_170173906.1">
    <property type="nucleotide sequence ID" value="NZ_JBBMQU010000024.1"/>
</dbReference>
<dbReference type="Proteomes" id="UP001388366">
    <property type="component" value="Unassembled WGS sequence"/>
</dbReference>
<keyword evidence="1" id="KW-0472">Membrane</keyword>
<gene>
    <name evidence="2" type="ORF">WNY63_13610</name>
</gene>
<accession>A0ABU9U5V6</accession>
<organism evidence="2 3">
    <name type="scientific">Pseudoalteromonas neustonica</name>
    <dbReference type="NCBI Taxonomy" id="1840331"/>
    <lineage>
        <taxon>Bacteria</taxon>
        <taxon>Pseudomonadati</taxon>
        <taxon>Pseudomonadota</taxon>
        <taxon>Gammaproteobacteria</taxon>
        <taxon>Alteromonadales</taxon>
        <taxon>Pseudoalteromonadaceae</taxon>
        <taxon>Pseudoalteromonas</taxon>
    </lineage>
</organism>
<keyword evidence="1" id="KW-1133">Transmembrane helix</keyword>
<evidence type="ECO:0000313" key="2">
    <source>
        <dbReference type="EMBL" id="MEM5551766.1"/>
    </source>
</evidence>
<evidence type="ECO:0000256" key="1">
    <source>
        <dbReference type="SAM" id="Phobius"/>
    </source>
</evidence>
<sequence length="76" mass="8546">MLSKSDKGQSSVEYLVITAALVFSLLMPVPDNELTSSNWLTQYQGKNVIEILGDKFKRAYNNYSYAKALPPLPDDF</sequence>
<keyword evidence="3" id="KW-1185">Reference proteome</keyword>
<reference evidence="2 3" key="1">
    <citation type="submission" date="2024-03" db="EMBL/GenBank/DDBJ databases">
        <title>Community enrichment and isolation of bacterial strains for fucoidan degradation.</title>
        <authorList>
            <person name="Sichert A."/>
        </authorList>
    </citation>
    <scope>NUCLEOTIDE SEQUENCE [LARGE SCALE GENOMIC DNA]</scope>
    <source>
        <strain evidence="2 3">AS81</strain>
    </source>
</reference>
<dbReference type="EMBL" id="JBBMQU010000024">
    <property type="protein sequence ID" value="MEM5551766.1"/>
    <property type="molecule type" value="Genomic_DNA"/>
</dbReference>
<comment type="caution">
    <text evidence="2">The sequence shown here is derived from an EMBL/GenBank/DDBJ whole genome shotgun (WGS) entry which is preliminary data.</text>
</comment>
<name>A0ABU9U5V6_9GAMM</name>
<proteinExistence type="predicted"/>
<keyword evidence="1" id="KW-0812">Transmembrane</keyword>